<accession>A0A669EKD4</accession>
<keyword evidence="5" id="KW-0808">Transferase</keyword>
<evidence type="ECO:0000256" key="11">
    <source>
        <dbReference type="ARBA" id="ARBA00023136"/>
    </source>
</evidence>
<evidence type="ECO:0000256" key="4">
    <source>
        <dbReference type="ARBA" id="ARBA00022676"/>
    </source>
</evidence>
<evidence type="ECO:0000256" key="6">
    <source>
        <dbReference type="ARBA" id="ARBA00022692"/>
    </source>
</evidence>
<dbReference type="GO" id="GO:0016758">
    <property type="term" value="F:hexosyltransferase activity"/>
    <property type="evidence" value="ECO:0007669"/>
    <property type="project" value="InterPro"/>
</dbReference>
<dbReference type="EC" id="2.4.1.-" evidence="13"/>
<dbReference type="GO" id="GO:0006629">
    <property type="term" value="P:lipid metabolic process"/>
    <property type="evidence" value="ECO:0007669"/>
    <property type="project" value="UniProtKB-KW"/>
</dbReference>
<name>A0A669EKD4_ORENI</name>
<dbReference type="GO" id="GO:0000139">
    <property type="term" value="C:Golgi membrane"/>
    <property type="evidence" value="ECO:0007669"/>
    <property type="project" value="UniProtKB-SubCell"/>
</dbReference>
<comment type="subcellular location">
    <subcellularLocation>
        <location evidence="1 13">Golgi apparatus membrane</location>
        <topology evidence="1 13">Single-pass type II membrane protein</topology>
    </subcellularLocation>
</comment>
<dbReference type="Ensembl" id="ENSONIT00000091301.1">
    <property type="protein sequence ID" value="ENSONIP00000071592.1"/>
    <property type="gene ID" value="ENSONIG00000041781.1"/>
</dbReference>
<sequence length="469" mass="54174">MARCYFRWHRVLICVCTPCIFLALLFVYVGLTVCMSMRSMAAPATEIMPKSPHFVANGILRNKSFAPLPKTFWENQRHKKAFWNQLQLVVDHQFNPILQPQKAKRSMKNSSFDDFLLKKSFSAVRSFDNVRYNVEELPERVQDFTRYMQRRDYPVLLQPGGECGAQGKDEQEPPLLLFAIKTTPDNFNNRQAIRQTWGQAGWVAGQKINGSGRDNGGAYVRRVFLLGKQNTKEPGVDVSELLKLESNFYGDILQWDFEDTFFNLTLKDVLFWSWFSHSCKQTHFVFKGDDDIFVNTPKLITYLQIQMEKPHVKKNMHNFMFGDVIGAASPNRVNISKYFIPHSFYKGLYPAYAGGGGLVYSGQLTRRLHLISKRVHLFPIDDVYVGMCMVRLNAFPTHNHAFLMFDFPKNEGKDPCSYHTILVIHKRSPNQVVKLWADLKHTQPQCRDVALRVEEKKKNKIISSTLLPT</sequence>
<evidence type="ECO:0000256" key="3">
    <source>
        <dbReference type="ARBA" id="ARBA00008661"/>
    </source>
</evidence>
<dbReference type="RefSeq" id="XP_019201896.1">
    <property type="nucleotide sequence ID" value="XM_019346351.2"/>
</dbReference>
<evidence type="ECO:0000256" key="5">
    <source>
        <dbReference type="ARBA" id="ARBA00022679"/>
    </source>
</evidence>
<evidence type="ECO:0000256" key="1">
    <source>
        <dbReference type="ARBA" id="ARBA00004323"/>
    </source>
</evidence>
<reference evidence="15" key="1">
    <citation type="submission" date="2012-01" db="EMBL/GenBank/DDBJ databases">
        <title>The Genome Sequence of Oreochromis niloticus (Nile Tilapia).</title>
        <authorList>
            <consortium name="Broad Institute Genome Assembly Team"/>
            <consortium name="Broad Institute Sequencing Platform"/>
            <person name="Di Palma F."/>
            <person name="Johnson J."/>
            <person name="Lander E.S."/>
            <person name="Lindblad-Toh K."/>
        </authorList>
    </citation>
    <scope>NUCLEOTIDE SEQUENCE [LARGE SCALE GENOMIC DNA]</scope>
</reference>
<dbReference type="FunFam" id="3.90.550.50:FF:000001">
    <property type="entry name" value="Hexosyltransferase"/>
    <property type="match status" value="1"/>
</dbReference>
<dbReference type="GO" id="GO:0030311">
    <property type="term" value="P:poly-N-acetyllactosamine biosynthetic process"/>
    <property type="evidence" value="ECO:0007669"/>
    <property type="project" value="TreeGrafter"/>
</dbReference>
<keyword evidence="11 13" id="KW-0472">Membrane</keyword>
<evidence type="ECO:0000313" key="14">
    <source>
        <dbReference type="Ensembl" id="ENSONIP00000071592.1"/>
    </source>
</evidence>
<keyword evidence="4 13" id="KW-0328">Glycosyltransferase</keyword>
<keyword evidence="6 13" id="KW-0812">Transmembrane</keyword>
<comment type="similarity">
    <text evidence="3 13">Belongs to the glycosyltransferase 31 family.</text>
</comment>
<dbReference type="GO" id="GO:0008194">
    <property type="term" value="F:UDP-glycosyltransferase activity"/>
    <property type="evidence" value="ECO:0007669"/>
    <property type="project" value="TreeGrafter"/>
</dbReference>
<dbReference type="KEGG" id="onl:109194920"/>
<evidence type="ECO:0000256" key="9">
    <source>
        <dbReference type="ARBA" id="ARBA00023034"/>
    </source>
</evidence>
<dbReference type="PANTHER" id="PTHR11214:SF234">
    <property type="entry name" value="HEXOSYLTRANSFERASE"/>
    <property type="match status" value="1"/>
</dbReference>
<dbReference type="GeneTree" id="ENSGT00940000164878"/>
<dbReference type="Pfam" id="PF01762">
    <property type="entry name" value="Galactosyl_T"/>
    <property type="match status" value="1"/>
</dbReference>
<evidence type="ECO:0000313" key="15">
    <source>
        <dbReference type="Proteomes" id="UP000005207"/>
    </source>
</evidence>
<dbReference type="AlphaFoldDB" id="A0A669EKD4"/>
<dbReference type="InParanoid" id="A0A669EKD4"/>
<evidence type="ECO:0000256" key="13">
    <source>
        <dbReference type="RuleBase" id="RU363063"/>
    </source>
</evidence>
<evidence type="ECO:0000256" key="8">
    <source>
        <dbReference type="ARBA" id="ARBA00022989"/>
    </source>
</evidence>
<dbReference type="Proteomes" id="UP000005207">
    <property type="component" value="Linkage group LG2"/>
</dbReference>
<keyword evidence="15" id="KW-1185">Reference proteome</keyword>
<proteinExistence type="inferred from homology"/>
<comment type="pathway">
    <text evidence="2">Protein modification; protein glycosylation.</text>
</comment>
<evidence type="ECO:0000256" key="2">
    <source>
        <dbReference type="ARBA" id="ARBA00004922"/>
    </source>
</evidence>
<feature type="transmembrane region" description="Helical" evidence="13">
    <location>
        <begin position="12"/>
        <end position="31"/>
    </location>
</feature>
<dbReference type="InterPro" id="IPR002659">
    <property type="entry name" value="Glyco_trans_31"/>
</dbReference>
<keyword evidence="9 13" id="KW-0333">Golgi apparatus</keyword>
<dbReference type="OrthoDB" id="2139606at2759"/>
<keyword evidence="8 13" id="KW-1133">Transmembrane helix</keyword>
<evidence type="ECO:0000256" key="7">
    <source>
        <dbReference type="ARBA" id="ARBA00022968"/>
    </source>
</evidence>
<evidence type="ECO:0000256" key="10">
    <source>
        <dbReference type="ARBA" id="ARBA00023098"/>
    </source>
</evidence>
<keyword evidence="10" id="KW-0443">Lipid metabolism</keyword>
<dbReference type="GO" id="GO:0006493">
    <property type="term" value="P:protein O-linked glycosylation"/>
    <property type="evidence" value="ECO:0007669"/>
    <property type="project" value="TreeGrafter"/>
</dbReference>
<dbReference type="Gene3D" id="3.90.550.50">
    <property type="match status" value="1"/>
</dbReference>
<dbReference type="OMA" id="GMCMIRL"/>
<evidence type="ECO:0000256" key="12">
    <source>
        <dbReference type="ARBA" id="ARBA00023180"/>
    </source>
</evidence>
<reference evidence="14" key="2">
    <citation type="submission" date="2025-08" db="UniProtKB">
        <authorList>
            <consortium name="Ensembl"/>
        </authorList>
    </citation>
    <scope>IDENTIFICATION</scope>
</reference>
<reference evidence="14" key="3">
    <citation type="submission" date="2025-09" db="UniProtKB">
        <authorList>
            <consortium name="Ensembl"/>
        </authorList>
    </citation>
    <scope>IDENTIFICATION</scope>
</reference>
<dbReference type="PANTHER" id="PTHR11214">
    <property type="entry name" value="BETA-1,3-N-ACETYLGLUCOSAMINYLTRANSFERASE"/>
    <property type="match status" value="1"/>
</dbReference>
<dbReference type="FunCoup" id="A0A669EKD4">
    <property type="interactions" value="4"/>
</dbReference>
<protein>
    <recommendedName>
        <fullName evidence="13">Hexosyltransferase</fullName>
        <ecNumber evidence="13">2.4.1.-</ecNumber>
    </recommendedName>
</protein>
<keyword evidence="7 13" id="KW-0735">Signal-anchor</keyword>
<keyword evidence="12" id="KW-0325">Glycoprotein</keyword>
<dbReference type="GeneID" id="109194920"/>
<organism evidence="14 15">
    <name type="scientific">Oreochromis niloticus</name>
    <name type="common">Nile tilapia</name>
    <name type="synonym">Tilapia nilotica</name>
    <dbReference type="NCBI Taxonomy" id="8128"/>
    <lineage>
        <taxon>Eukaryota</taxon>
        <taxon>Metazoa</taxon>
        <taxon>Chordata</taxon>
        <taxon>Craniata</taxon>
        <taxon>Vertebrata</taxon>
        <taxon>Euteleostomi</taxon>
        <taxon>Actinopterygii</taxon>
        <taxon>Neopterygii</taxon>
        <taxon>Teleostei</taxon>
        <taxon>Neoteleostei</taxon>
        <taxon>Acanthomorphata</taxon>
        <taxon>Ovalentaria</taxon>
        <taxon>Cichlomorphae</taxon>
        <taxon>Cichliformes</taxon>
        <taxon>Cichlidae</taxon>
        <taxon>African cichlids</taxon>
        <taxon>Pseudocrenilabrinae</taxon>
        <taxon>Oreochromini</taxon>
        <taxon>Oreochromis</taxon>
    </lineage>
</organism>
<gene>
    <name evidence="14" type="primary">LOC109194920</name>
</gene>